<proteinExistence type="predicted"/>
<dbReference type="Proteomes" id="UP000504637">
    <property type="component" value="Unplaced"/>
</dbReference>
<evidence type="ECO:0000256" key="1">
    <source>
        <dbReference type="SAM" id="MobiDB-lite"/>
    </source>
</evidence>
<reference evidence="3" key="2">
    <citation type="submission" date="2020-04" db="EMBL/GenBank/DDBJ databases">
        <authorList>
            <consortium name="NCBI Genome Project"/>
        </authorList>
    </citation>
    <scope>NUCLEOTIDE SEQUENCE</scope>
    <source>
        <strain evidence="3">CBS 342.82</strain>
    </source>
</reference>
<dbReference type="RefSeq" id="XP_033454829.1">
    <property type="nucleotide sequence ID" value="XM_033606122.1"/>
</dbReference>
<accession>A0A6J3LQ71</accession>
<sequence>MPSTPIRRNGIFNTPAIRTGGIGALQVEALTNRPLSIARRHLAASQLRMRDIEPDELSSSDWVCFLVMPPPERERWIAGFVAARRRRQGSAGESDSESEGRSPFSTPARTFSDKSPASTSAPSGSDPVRSMPTPVAAASTRSEGRVPPASIFARGFDRESSVSDEEGPLAQRPRHARRAVSAGGIILGAAVPPPTYGDALRSRGPPPAYRRN</sequence>
<feature type="compositionally biased region" description="Polar residues" evidence="1">
    <location>
        <begin position="103"/>
        <end position="123"/>
    </location>
</feature>
<reference evidence="3" key="1">
    <citation type="submission" date="2020-01" db="EMBL/GenBank/DDBJ databases">
        <authorList>
            <consortium name="DOE Joint Genome Institute"/>
            <person name="Haridas S."/>
            <person name="Albert R."/>
            <person name="Binder M."/>
            <person name="Bloem J."/>
            <person name="Labutti K."/>
            <person name="Salamov A."/>
            <person name="Andreopoulos B."/>
            <person name="Baker S.E."/>
            <person name="Barry K."/>
            <person name="Bills G."/>
            <person name="Bluhm B.H."/>
            <person name="Cannon C."/>
            <person name="Castanera R."/>
            <person name="Culley D.E."/>
            <person name="Daum C."/>
            <person name="Ezra D."/>
            <person name="Gonzalez J.B."/>
            <person name="Henrissat B."/>
            <person name="Kuo A."/>
            <person name="Liang C."/>
            <person name="Lipzen A."/>
            <person name="Lutzoni F."/>
            <person name="Magnuson J."/>
            <person name="Mondo S."/>
            <person name="Nolan M."/>
            <person name="Ohm R."/>
            <person name="Pangilinan J."/>
            <person name="Park H.-J."/>
            <person name="Ramirez L."/>
            <person name="Alfaro M."/>
            <person name="Sun H."/>
            <person name="Tritt A."/>
            <person name="Yoshinaga Y."/>
            <person name="Zwiers L.-H."/>
            <person name="Turgeon B.G."/>
            <person name="Goodwin S.B."/>
            <person name="Spatafora J.W."/>
            <person name="Crous P.W."/>
            <person name="Grigoriev I.V."/>
        </authorList>
    </citation>
    <scope>NUCLEOTIDE SEQUENCE</scope>
    <source>
        <strain evidence="3">CBS 342.82</strain>
    </source>
</reference>
<dbReference type="AlphaFoldDB" id="A0A6J3LQ71"/>
<evidence type="ECO:0000313" key="3">
    <source>
        <dbReference type="RefSeq" id="XP_033454829.1"/>
    </source>
</evidence>
<protein>
    <submittedName>
        <fullName evidence="3">Uncharacterized protein</fullName>
    </submittedName>
</protein>
<reference evidence="3" key="3">
    <citation type="submission" date="2025-08" db="UniProtKB">
        <authorList>
            <consortium name="RefSeq"/>
        </authorList>
    </citation>
    <scope>IDENTIFICATION</scope>
    <source>
        <strain evidence="3">CBS 342.82</strain>
    </source>
</reference>
<gene>
    <name evidence="3" type="ORF">K489DRAFT_385517</name>
</gene>
<keyword evidence="2" id="KW-1185">Reference proteome</keyword>
<name>A0A6J3LQ71_9PEZI</name>
<dbReference type="GeneID" id="54363922"/>
<organism evidence="3">
    <name type="scientific">Dissoconium aciculare CBS 342.82</name>
    <dbReference type="NCBI Taxonomy" id="1314786"/>
    <lineage>
        <taxon>Eukaryota</taxon>
        <taxon>Fungi</taxon>
        <taxon>Dikarya</taxon>
        <taxon>Ascomycota</taxon>
        <taxon>Pezizomycotina</taxon>
        <taxon>Dothideomycetes</taxon>
        <taxon>Dothideomycetidae</taxon>
        <taxon>Mycosphaerellales</taxon>
        <taxon>Dissoconiaceae</taxon>
        <taxon>Dissoconium</taxon>
    </lineage>
</organism>
<evidence type="ECO:0000313" key="2">
    <source>
        <dbReference type="Proteomes" id="UP000504637"/>
    </source>
</evidence>
<dbReference type="OrthoDB" id="3921182at2759"/>
<feature type="region of interest" description="Disordered" evidence="1">
    <location>
        <begin position="88"/>
        <end position="212"/>
    </location>
</feature>